<reference evidence="5 6" key="1">
    <citation type="submission" date="2016-10" db="EMBL/GenBank/DDBJ databases">
        <authorList>
            <person name="de Groot N.N."/>
        </authorList>
    </citation>
    <scope>NUCLEOTIDE SEQUENCE [LARGE SCALE GENOMIC DNA]</scope>
    <source>
        <strain evidence="5 6">CPCC 202699</strain>
    </source>
</reference>
<organism evidence="5 6">
    <name type="scientific">Amycolatopsis xylanica</name>
    <dbReference type="NCBI Taxonomy" id="589385"/>
    <lineage>
        <taxon>Bacteria</taxon>
        <taxon>Bacillati</taxon>
        <taxon>Actinomycetota</taxon>
        <taxon>Actinomycetes</taxon>
        <taxon>Pseudonocardiales</taxon>
        <taxon>Pseudonocardiaceae</taxon>
        <taxon>Amycolatopsis</taxon>
    </lineage>
</organism>
<evidence type="ECO:0000259" key="4">
    <source>
        <dbReference type="Pfam" id="PF17853"/>
    </source>
</evidence>
<feature type="domain" description="CdaR GGDEF-like" evidence="4">
    <location>
        <begin position="273"/>
        <end position="372"/>
    </location>
</feature>
<dbReference type="RefSeq" id="WP_091297320.1">
    <property type="nucleotide sequence ID" value="NZ_FNON01000010.1"/>
</dbReference>
<dbReference type="InterPro" id="IPR051448">
    <property type="entry name" value="CdaR-like_regulators"/>
</dbReference>
<dbReference type="EMBL" id="FNON01000010">
    <property type="protein sequence ID" value="SDZ19386.1"/>
    <property type="molecule type" value="Genomic_DNA"/>
</dbReference>
<evidence type="ECO:0000313" key="5">
    <source>
        <dbReference type="EMBL" id="SDZ19386.1"/>
    </source>
</evidence>
<dbReference type="OrthoDB" id="3170447at2"/>
<evidence type="ECO:0000259" key="3">
    <source>
        <dbReference type="Pfam" id="PF13556"/>
    </source>
</evidence>
<dbReference type="InterPro" id="IPR025736">
    <property type="entry name" value="PucR_C-HTH_dom"/>
</dbReference>
<dbReference type="Proteomes" id="UP000199515">
    <property type="component" value="Unassembled WGS sequence"/>
</dbReference>
<proteinExistence type="inferred from homology"/>
<dbReference type="InterPro" id="IPR012914">
    <property type="entry name" value="PucR_dom"/>
</dbReference>
<evidence type="ECO:0000256" key="1">
    <source>
        <dbReference type="ARBA" id="ARBA00006754"/>
    </source>
</evidence>
<evidence type="ECO:0000313" key="6">
    <source>
        <dbReference type="Proteomes" id="UP000199515"/>
    </source>
</evidence>
<comment type="similarity">
    <text evidence="1">Belongs to the CdaR family.</text>
</comment>
<dbReference type="Pfam" id="PF13556">
    <property type="entry name" value="HTH_30"/>
    <property type="match status" value="1"/>
</dbReference>
<dbReference type="PANTHER" id="PTHR33744">
    <property type="entry name" value="CARBOHYDRATE DIACID REGULATOR"/>
    <property type="match status" value="1"/>
</dbReference>
<dbReference type="InterPro" id="IPR042070">
    <property type="entry name" value="PucR_C-HTH_sf"/>
</dbReference>
<keyword evidence="6" id="KW-1185">Reference proteome</keyword>
<sequence>MTTVKTLLDIPALRLRVRAGGDLLDRAVTRIYGTELADPGRYVSAGEFVLSGLLWWKGPGDAEPFVAALAKAGAAALAASGADTGGIPGDLIEACDRHRIPLLEAPADLSFAVITERVVLALAAGSQSARKRLLSVAAEDASLDALVEHGSAELGAPCWVLSATGRVVAGSGDLPPVSTLVQRFVAARGLPTHVDDYELTPIGGRHAVPWLLAVRRDLVPAAHDVIDELAGLIGLARSRDDEVRRVSDRIAEPLIELLAGSGDPAGAFGSSGLSGHIRVLVARTPDAREGRGLLADLLADHPGRVLLGESDEDAYALIEDHPAWPGDWASTARRSLSTVEPLLLASRVLIGIGGPAPLSALRGASEEARHAVTAASLRPGVVEVVAGEQVGMHRLLLAGAPDELRSALRQRVLGPLLDYDAEQHGDLVHTIRVYLECSSSPARAAKALHVHVNTLRYRVAKASELLGVDLTEFTQQVDVYLALKAES</sequence>
<dbReference type="Pfam" id="PF07905">
    <property type="entry name" value="PucR"/>
    <property type="match status" value="1"/>
</dbReference>
<gene>
    <name evidence="5" type="ORF">SAMN05421504_110209</name>
</gene>
<feature type="domain" description="PucR C-terminal helix-turn-helix" evidence="3">
    <location>
        <begin position="427"/>
        <end position="485"/>
    </location>
</feature>
<protein>
    <submittedName>
        <fullName evidence="5">PucR C-terminal helix-turn-helix domain-containing protein</fullName>
    </submittedName>
</protein>
<accession>A0A1H3R1B2</accession>
<dbReference type="PANTHER" id="PTHR33744:SF17">
    <property type="entry name" value="CONSERVED PROTEIN"/>
    <property type="match status" value="1"/>
</dbReference>
<feature type="domain" description="Purine catabolism PurC-like" evidence="2">
    <location>
        <begin position="7"/>
        <end position="121"/>
    </location>
</feature>
<dbReference type="Pfam" id="PF17853">
    <property type="entry name" value="GGDEF_2"/>
    <property type="match status" value="1"/>
</dbReference>
<dbReference type="AlphaFoldDB" id="A0A1H3R1B2"/>
<dbReference type="STRING" id="589385.SAMN05421504_110209"/>
<dbReference type="Gene3D" id="1.10.10.2840">
    <property type="entry name" value="PucR C-terminal helix-turn-helix domain"/>
    <property type="match status" value="1"/>
</dbReference>
<dbReference type="InterPro" id="IPR041522">
    <property type="entry name" value="CdaR_GGDEF"/>
</dbReference>
<evidence type="ECO:0000259" key="2">
    <source>
        <dbReference type="Pfam" id="PF07905"/>
    </source>
</evidence>
<name>A0A1H3R1B2_9PSEU</name>